<organism evidence="8">
    <name type="scientific">hydrothermal vent metagenome</name>
    <dbReference type="NCBI Taxonomy" id="652676"/>
    <lineage>
        <taxon>unclassified sequences</taxon>
        <taxon>metagenomes</taxon>
        <taxon>ecological metagenomes</taxon>
    </lineage>
</organism>
<keyword evidence="4" id="KW-0238">DNA-binding</keyword>
<feature type="domain" description="OmpR/PhoB-type" evidence="7">
    <location>
        <begin position="134"/>
        <end position="235"/>
    </location>
</feature>
<evidence type="ECO:0000313" key="8">
    <source>
        <dbReference type="EMBL" id="VAW69441.1"/>
    </source>
</evidence>
<keyword evidence="1" id="KW-0597">Phosphoprotein</keyword>
<name>A0A3B0XPG4_9ZZZZ</name>
<protein>
    <submittedName>
        <fullName evidence="8">Two-component transcriptional response regulator, LuxR family</fullName>
    </submittedName>
</protein>
<dbReference type="CDD" id="cd17574">
    <property type="entry name" value="REC_OmpR"/>
    <property type="match status" value="1"/>
</dbReference>
<proteinExistence type="predicted"/>
<dbReference type="EMBL" id="UOFJ01000427">
    <property type="protein sequence ID" value="VAW69441.1"/>
    <property type="molecule type" value="Genomic_DNA"/>
</dbReference>
<evidence type="ECO:0000256" key="2">
    <source>
        <dbReference type="ARBA" id="ARBA00023012"/>
    </source>
</evidence>
<dbReference type="GO" id="GO:0005829">
    <property type="term" value="C:cytosol"/>
    <property type="evidence" value="ECO:0007669"/>
    <property type="project" value="TreeGrafter"/>
</dbReference>
<dbReference type="Pfam" id="PF00486">
    <property type="entry name" value="Trans_reg_C"/>
    <property type="match status" value="1"/>
</dbReference>
<feature type="domain" description="Response regulatory" evidence="6">
    <location>
        <begin position="10"/>
        <end position="124"/>
    </location>
</feature>
<dbReference type="Gene3D" id="6.10.250.690">
    <property type="match status" value="1"/>
</dbReference>
<dbReference type="PROSITE" id="PS50110">
    <property type="entry name" value="RESPONSE_REGULATORY"/>
    <property type="match status" value="1"/>
</dbReference>
<gene>
    <name evidence="8" type="ORF">MNBD_GAMMA10-3337</name>
</gene>
<sequence length="245" mass="27340">MTEKPRSKSHILIVEDEEAIRTGLVDVLIYHGYEVAYAVDGDNGLKMALTGKYDLILLDVMLPGIDGFEICNKVRQNDPEQAIIMLTARSGDEDIIEGLSSGADDYVAKPFSIAQLVLRIKAVLRRSHTRSDQATELQLDSLIIDTQNLSGQREKTTLSFTRREMQLLQYLAANPSQAISRAELLHKIWGYAKDADIETRTVDIHIAKLRRKIELDPAKPKYLITVRGVGIKLEVSSTPPDNTPS</sequence>
<dbReference type="PANTHER" id="PTHR48111:SF1">
    <property type="entry name" value="TWO-COMPONENT RESPONSE REGULATOR ORR33"/>
    <property type="match status" value="1"/>
</dbReference>
<evidence type="ECO:0000259" key="7">
    <source>
        <dbReference type="PROSITE" id="PS51755"/>
    </source>
</evidence>
<dbReference type="FunFam" id="3.40.50.2300:FF:000001">
    <property type="entry name" value="DNA-binding response regulator PhoB"/>
    <property type="match status" value="1"/>
</dbReference>
<evidence type="ECO:0000256" key="4">
    <source>
        <dbReference type="ARBA" id="ARBA00023125"/>
    </source>
</evidence>
<dbReference type="Gene3D" id="3.40.50.2300">
    <property type="match status" value="1"/>
</dbReference>
<dbReference type="SUPFAM" id="SSF46894">
    <property type="entry name" value="C-terminal effector domain of the bipartite response regulators"/>
    <property type="match status" value="1"/>
</dbReference>
<dbReference type="InterPro" id="IPR001789">
    <property type="entry name" value="Sig_transdc_resp-reg_receiver"/>
</dbReference>
<accession>A0A3B0XPG4</accession>
<dbReference type="AlphaFoldDB" id="A0A3B0XPG4"/>
<dbReference type="GO" id="GO:0000976">
    <property type="term" value="F:transcription cis-regulatory region binding"/>
    <property type="evidence" value="ECO:0007669"/>
    <property type="project" value="TreeGrafter"/>
</dbReference>
<dbReference type="Gene3D" id="1.10.10.10">
    <property type="entry name" value="Winged helix-like DNA-binding domain superfamily/Winged helix DNA-binding domain"/>
    <property type="match status" value="1"/>
</dbReference>
<dbReference type="CDD" id="cd00383">
    <property type="entry name" value="trans_reg_C"/>
    <property type="match status" value="1"/>
</dbReference>
<evidence type="ECO:0000259" key="6">
    <source>
        <dbReference type="PROSITE" id="PS50110"/>
    </source>
</evidence>
<dbReference type="SMART" id="SM00448">
    <property type="entry name" value="REC"/>
    <property type="match status" value="1"/>
</dbReference>
<dbReference type="Pfam" id="PF00072">
    <property type="entry name" value="Response_reg"/>
    <property type="match status" value="1"/>
</dbReference>
<dbReference type="InterPro" id="IPR016032">
    <property type="entry name" value="Sig_transdc_resp-reg_C-effctor"/>
</dbReference>
<dbReference type="InterPro" id="IPR001867">
    <property type="entry name" value="OmpR/PhoB-type_DNA-bd"/>
</dbReference>
<evidence type="ECO:0000256" key="5">
    <source>
        <dbReference type="ARBA" id="ARBA00023163"/>
    </source>
</evidence>
<evidence type="ECO:0000256" key="3">
    <source>
        <dbReference type="ARBA" id="ARBA00023015"/>
    </source>
</evidence>
<dbReference type="PROSITE" id="PS51755">
    <property type="entry name" value="OMPR_PHOB"/>
    <property type="match status" value="1"/>
</dbReference>
<dbReference type="InterPro" id="IPR036388">
    <property type="entry name" value="WH-like_DNA-bd_sf"/>
</dbReference>
<dbReference type="GO" id="GO:0006355">
    <property type="term" value="P:regulation of DNA-templated transcription"/>
    <property type="evidence" value="ECO:0007669"/>
    <property type="project" value="InterPro"/>
</dbReference>
<dbReference type="SUPFAM" id="SSF52172">
    <property type="entry name" value="CheY-like"/>
    <property type="match status" value="1"/>
</dbReference>
<dbReference type="InterPro" id="IPR011006">
    <property type="entry name" value="CheY-like_superfamily"/>
</dbReference>
<keyword evidence="3" id="KW-0805">Transcription regulation</keyword>
<reference evidence="8" key="1">
    <citation type="submission" date="2018-06" db="EMBL/GenBank/DDBJ databases">
        <authorList>
            <person name="Zhirakovskaya E."/>
        </authorList>
    </citation>
    <scope>NUCLEOTIDE SEQUENCE</scope>
</reference>
<dbReference type="PANTHER" id="PTHR48111">
    <property type="entry name" value="REGULATOR OF RPOS"/>
    <property type="match status" value="1"/>
</dbReference>
<dbReference type="GO" id="GO:0000156">
    <property type="term" value="F:phosphorelay response regulator activity"/>
    <property type="evidence" value="ECO:0007669"/>
    <property type="project" value="TreeGrafter"/>
</dbReference>
<dbReference type="SMART" id="SM00862">
    <property type="entry name" value="Trans_reg_C"/>
    <property type="match status" value="1"/>
</dbReference>
<keyword evidence="5" id="KW-0804">Transcription</keyword>
<evidence type="ECO:0000256" key="1">
    <source>
        <dbReference type="ARBA" id="ARBA00022553"/>
    </source>
</evidence>
<dbReference type="InterPro" id="IPR039420">
    <property type="entry name" value="WalR-like"/>
</dbReference>
<dbReference type="GO" id="GO:0032993">
    <property type="term" value="C:protein-DNA complex"/>
    <property type="evidence" value="ECO:0007669"/>
    <property type="project" value="TreeGrafter"/>
</dbReference>
<keyword evidence="2" id="KW-0902">Two-component regulatory system</keyword>